<dbReference type="SUPFAM" id="SSF56112">
    <property type="entry name" value="Protein kinase-like (PK-like)"/>
    <property type="match status" value="1"/>
</dbReference>
<evidence type="ECO:0000256" key="11">
    <source>
        <dbReference type="ARBA" id="ARBA00048679"/>
    </source>
</evidence>
<evidence type="ECO:0000256" key="4">
    <source>
        <dbReference type="ARBA" id="ARBA00022527"/>
    </source>
</evidence>
<dbReference type="EMBL" id="VWYY01010931">
    <property type="protein sequence ID" value="NXE44570.1"/>
    <property type="molecule type" value="Genomic_DNA"/>
</dbReference>
<organism evidence="13 14">
    <name type="scientific">Ptilorrhoa leucosticta</name>
    <dbReference type="NCBI Taxonomy" id="449384"/>
    <lineage>
        <taxon>Eukaryota</taxon>
        <taxon>Metazoa</taxon>
        <taxon>Chordata</taxon>
        <taxon>Craniata</taxon>
        <taxon>Vertebrata</taxon>
        <taxon>Euteleostomi</taxon>
        <taxon>Archelosauria</taxon>
        <taxon>Archosauria</taxon>
        <taxon>Dinosauria</taxon>
        <taxon>Saurischia</taxon>
        <taxon>Theropoda</taxon>
        <taxon>Coelurosauria</taxon>
        <taxon>Aves</taxon>
        <taxon>Neognathae</taxon>
        <taxon>Neoaves</taxon>
        <taxon>Telluraves</taxon>
        <taxon>Australaves</taxon>
        <taxon>Passeriformes</taxon>
        <taxon>Corvoidea</taxon>
        <taxon>Cinclosomatidae</taxon>
        <taxon>Ptilorrhoa</taxon>
    </lineage>
</organism>
<evidence type="ECO:0000256" key="2">
    <source>
        <dbReference type="ARBA" id="ARBA00005505"/>
    </source>
</evidence>
<keyword evidence="8" id="KW-0067">ATP-binding</keyword>
<dbReference type="PROSITE" id="PS50011">
    <property type="entry name" value="PROTEIN_KINASE_DOM"/>
    <property type="match status" value="1"/>
</dbReference>
<proteinExistence type="inferred from homology"/>
<evidence type="ECO:0000256" key="8">
    <source>
        <dbReference type="ARBA" id="ARBA00022840"/>
    </source>
</evidence>
<comment type="similarity">
    <text evidence="2">Belongs to the protein kinase superfamily. CAMK Ser/Thr protein kinase family. PIM subfamily.</text>
</comment>
<comment type="cofactor">
    <cofactor evidence="1">
        <name>Mg(2+)</name>
        <dbReference type="ChEBI" id="CHEBI:18420"/>
    </cofactor>
</comment>
<evidence type="ECO:0000313" key="14">
    <source>
        <dbReference type="Proteomes" id="UP000547721"/>
    </source>
</evidence>
<reference evidence="13 14" key="1">
    <citation type="submission" date="2019-09" db="EMBL/GenBank/DDBJ databases">
        <title>Bird 10,000 Genomes (B10K) Project - Family phase.</title>
        <authorList>
            <person name="Zhang G."/>
        </authorList>
    </citation>
    <scope>NUCLEOTIDE SEQUENCE [LARGE SCALE GENOMIC DNA]</scope>
    <source>
        <strain evidence="13">B10K-CU-031-17</strain>
        <tissue evidence="13">Muscle</tissue>
    </source>
</reference>
<dbReference type="GO" id="GO:0005524">
    <property type="term" value="F:ATP binding"/>
    <property type="evidence" value="ECO:0007669"/>
    <property type="project" value="UniProtKB-KW"/>
</dbReference>
<dbReference type="InterPro" id="IPR000719">
    <property type="entry name" value="Prot_kinase_dom"/>
</dbReference>
<dbReference type="InterPro" id="IPR051138">
    <property type="entry name" value="PIM_Ser/Thr_kinase"/>
</dbReference>
<evidence type="ECO:0000256" key="3">
    <source>
        <dbReference type="ARBA" id="ARBA00012513"/>
    </source>
</evidence>
<dbReference type="Gene3D" id="1.10.510.10">
    <property type="entry name" value="Transferase(Phosphotransferase) domain 1"/>
    <property type="match status" value="1"/>
</dbReference>
<keyword evidence="6" id="KW-0547">Nucleotide-binding</keyword>
<sequence length="92" mass="10647">PIGTPEYSPPEWIRSRCYHGRSATIWSLGILLYDLVCGQLPFKTDEDIIQGQLFFPPRVSQECQQLIRWCLAMDPADRPSLEDVSKHSWLQD</sequence>
<dbReference type="PANTHER" id="PTHR22984">
    <property type="entry name" value="SERINE/THREONINE-PROTEIN KINASE PIM"/>
    <property type="match status" value="1"/>
</dbReference>
<dbReference type="EC" id="2.7.11.1" evidence="3"/>
<dbReference type="Pfam" id="PF00069">
    <property type="entry name" value="Pkinase"/>
    <property type="match status" value="1"/>
</dbReference>
<dbReference type="GO" id="GO:0004674">
    <property type="term" value="F:protein serine/threonine kinase activity"/>
    <property type="evidence" value="ECO:0007669"/>
    <property type="project" value="UniProtKB-KW"/>
</dbReference>
<evidence type="ECO:0000259" key="12">
    <source>
        <dbReference type="PROSITE" id="PS50011"/>
    </source>
</evidence>
<comment type="catalytic activity">
    <reaction evidence="11">
        <text>L-seryl-[protein] + ATP = O-phospho-L-seryl-[protein] + ADP + H(+)</text>
        <dbReference type="Rhea" id="RHEA:17989"/>
        <dbReference type="Rhea" id="RHEA-COMP:9863"/>
        <dbReference type="Rhea" id="RHEA-COMP:11604"/>
        <dbReference type="ChEBI" id="CHEBI:15378"/>
        <dbReference type="ChEBI" id="CHEBI:29999"/>
        <dbReference type="ChEBI" id="CHEBI:30616"/>
        <dbReference type="ChEBI" id="CHEBI:83421"/>
        <dbReference type="ChEBI" id="CHEBI:456216"/>
        <dbReference type="EC" id="2.7.11.1"/>
    </reaction>
</comment>
<protein>
    <recommendedName>
        <fullName evidence="3">non-specific serine/threonine protein kinase</fullName>
        <ecNumber evidence="3">2.7.11.1</ecNumber>
    </recommendedName>
</protein>
<evidence type="ECO:0000256" key="9">
    <source>
        <dbReference type="ARBA" id="ARBA00022842"/>
    </source>
</evidence>
<accession>A0A7K8MUD0</accession>
<gene>
    <name evidence="13" type="primary">Pim1_3</name>
    <name evidence="13" type="ORF">PTILEU_R10745</name>
</gene>
<keyword evidence="7 13" id="KW-0418">Kinase</keyword>
<keyword evidence="4" id="KW-0723">Serine/threonine-protein kinase</keyword>
<evidence type="ECO:0000256" key="6">
    <source>
        <dbReference type="ARBA" id="ARBA00022741"/>
    </source>
</evidence>
<name>A0A7K8MUD0_9CORV</name>
<evidence type="ECO:0000256" key="7">
    <source>
        <dbReference type="ARBA" id="ARBA00022777"/>
    </source>
</evidence>
<evidence type="ECO:0000256" key="5">
    <source>
        <dbReference type="ARBA" id="ARBA00022679"/>
    </source>
</evidence>
<keyword evidence="9" id="KW-0460">Magnesium</keyword>
<comment type="catalytic activity">
    <reaction evidence="10">
        <text>L-threonyl-[protein] + ATP = O-phospho-L-threonyl-[protein] + ADP + H(+)</text>
        <dbReference type="Rhea" id="RHEA:46608"/>
        <dbReference type="Rhea" id="RHEA-COMP:11060"/>
        <dbReference type="Rhea" id="RHEA-COMP:11605"/>
        <dbReference type="ChEBI" id="CHEBI:15378"/>
        <dbReference type="ChEBI" id="CHEBI:30013"/>
        <dbReference type="ChEBI" id="CHEBI:30616"/>
        <dbReference type="ChEBI" id="CHEBI:61977"/>
        <dbReference type="ChEBI" id="CHEBI:456216"/>
        <dbReference type="EC" id="2.7.11.1"/>
    </reaction>
</comment>
<dbReference type="Proteomes" id="UP000547721">
    <property type="component" value="Unassembled WGS sequence"/>
</dbReference>
<dbReference type="AlphaFoldDB" id="A0A7K8MUD0"/>
<comment type="caution">
    <text evidence="13">The sequence shown here is derived from an EMBL/GenBank/DDBJ whole genome shotgun (WGS) entry which is preliminary data.</text>
</comment>
<feature type="non-terminal residue" evidence="13">
    <location>
        <position position="92"/>
    </location>
</feature>
<dbReference type="GO" id="GO:0005737">
    <property type="term" value="C:cytoplasm"/>
    <property type="evidence" value="ECO:0007669"/>
    <property type="project" value="TreeGrafter"/>
</dbReference>
<keyword evidence="14" id="KW-1185">Reference proteome</keyword>
<dbReference type="InterPro" id="IPR011009">
    <property type="entry name" value="Kinase-like_dom_sf"/>
</dbReference>
<evidence type="ECO:0000256" key="1">
    <source>
        <dbReference type="ARBA" id="ARBA00001946"/>
    </source>
</evidence>
<feature type="non-terminal residue" evidence="13">
    <location>
        <position position="1"/>
    </location>
</feature>
<evidence type="ECO:0000313" key="13">
    <source>
        <dbReference type="EMBL" id="NXE44570.1"/>
    </source>
</evidence>
<dbReference type="PANTHER" id="PTHR22984:SF29">
    <property type="entry name" value="SERINE_THREONINE-PROTEIN KINASE PIM-1"/>
    <property type="match status" value="1"/>
</dbReference>
<evidence type="ECO:0000256" key="10">
    <source>
        <dbReference type="ARBA" id="ARBA00047899"/>
    </source>
</evidence>
<keyword evidence="5" id="KW-0808">Transferase</keyword>
<feature type="domain" description="Protein kinase" evidence="12">
    <location>
        <begin position="1"/>
        <end position="90"/>
    </location>
</feature>